<dbReference type="EMBL" id="JXJN01000900">
    <property type="status" value="NOT_ANNOTATED_CDS"/>
    <property type="molecule type" value="Genomic_DNA"/>
</dbReference>
<feature type="transmembrane region" description="Helical" evidence="1">
    <location>
        <begin position="25"/>
        <end position="53"/>
    </location>
</feature>
<keyword evidence="3" id="KW-1185">Reference proteome</keyword>
<accession>A0A1B0ANN2</accession>
<dbReference type="EnsemblMetazoa" id="GPPI003097-RA">
    <property type="protein sequence ID" value="GPPI003097-PA"/>
    <property type="gene ID" value="GPPI003097"/>
</dbReference>
<keyword evidence="1" id="KW-1133">Transmembrane helix</keyword>
<evidence type="ECO:0000313" key="2">
    <source>
        <dbReference type="EnsemblMetazoa" id="GPPI003097-PA"/>
    </source>
</evidence>
<keyword evidence="1" id="KW-0812">Transmembrane</keyword>
<organism evidence="2 3">
    <name type="scientific">Glossina palpalis gambiensis</name>
    <dbReference type="NCBI Taxonomy" id="67801"/>
    <lineage>
        <taxon>Eukaryota</taxon>
        <taxon>Metazoa</taxon>
        <taxon>Ecdysozoa</taxon>
        <taxon>Arthropoda</taxon>
        <taxon>Hexapoda</taxon>
        <taxon>Insecta</taxon>
        <taxon>Pterygota</taxon>
        <taxon>Neoptera</taxon>
        <taxon>Endopterygota</taxon>
        <taxon>Diptera</taxon>
        <taxon>Brachycera</taxon>
        <taxon>Muscomorpha</taxon>
        <taxon>Hippoboscoidea</taxon>
        <taxon>Glossinidae</taxon>
        <taxon>Glossina</taxon>
    </lineage>
</organism>
<reference evidence="2" key="2">
    <citation type="submission" date="2020-05" db="UniProtKB">
        <authorList>
            <consortium name="EnsemblMetazoa"/>
        </authorList>
    </citation>
    <scope>IDENTIFICATION</scope>
    <source>
        <strain evidence="2">IAEA</strain>
    </source>
</reference>
<evidence type="ECO:0000256" key="1">
    <source>
        <dbReference type="SAM" id="Phobius"/>
    </source>
</evidence>
<proteinExistence type="predicted"/>
<evidence type="ECO:0000313" key="3">
    <source>
        <dbReference type="Proteomes" id="UP000092460"/>
    </source>
</evidence>
<dbReference type="AlphaFoldDB" id="A0A1B0ANN2"/>
<dbReference type="VEuPathDB" id="VectorBase:GPPI003097"/>
<sequence length="174" mass="19183">MYLPESSESPVEMRGPAEPGPLSVYTLYILVVKTAMIIKKYVGILLMIFVIFLPLDNNNVGGAQITINKWSTSSSAVDRHELLRASDRLINLLCKCPSTETAILVPTTTTTTTTITTIDKQMAAKCCKSPLVQAMPSFLTSCSFQTLSPGLRHDLTDDCCRRRTSELLPRKIIS</sequence>
<name>A0A1B0ANN2_9MUSC</name>
<keyword evidence="1" id="KW-0472">Membrane</keyword>
<reference evidence="3" key="1">
    <citation type="submission" date="2015-01" db="EMBL/GenBank/DDBJ databases">
        <authorList>
            <person name="Aksoy S."/>
            <person name="Warren W."/>
            <person name="Wilson R.K."/>
        </authorList>
    </citation>
    <scope>NUCLEOTIDE SEQUENCE [LARGE SCALE GENOMIC DNA]</scope>
    <source>
        <strain evidence="3">IAEA</strain>
    </source>
</reference>
<dbReference type="Proteomes" id="UP000092460">
    <property type="component" value="Unassembled WGS sequence"/>
</dbReference>
<protein>
    <submittedName>
        <fullName evidence="2">Uncharacterized protein</fullName>
    </submittedName>
</protein>